<dbReference type="GO" id="GO:0006364">
    <property type="term" value="P:rRNA processing"/>
    <property type="evidence" value="ECO:0007669"/>
    <property type="project" value="TreeGrafter"/>
</dbReference>
<evidence type="ECO:0000256" key="4">
    <source>
        <dbReference type="ARBA" id="ARBA00022842"/>
    </source>
</evidence>
<evidence type="ECO:0000259" key="6">
    <source>
        <dbReference type="PROSITE" id="PS50126"/>
    </source>
</evidence>
<dbReference type="RefSeq" id="WP_144087588.1">
    <property type="nucleotide sequence ID" value="NZ_VMHE01000001.1"/>
</dbReference>
<dbReference type="GO" id="GO:0004540">
    <property type="term" value="F:RNA nuclease activity"/>
    <property type="evidence" value="ECO:0007669"/>
    <property type="project" value="InterPro"/>
</dbReference>
<dbReference type="GO" id="GO:0003723">
    <property type="term" value="F:RNA binding"/>
    <property type="evidence" value="ECO:0007669"/>
    <property type="project" value="UniProtKB-KW"/>
</dbReference>
<dbReference type="PROSITE" id="PS50126">
    <property type="entry name" value="S1"/>
    <property type="match status" value="1"/>
</dbReference>
<dbReference type="PANTHER" id="PTHR30001">
    <property type="entry name" value="RIBONUCLEASE"/>
    <property type="match status" value="1"/>
</dbReference>
<protein>
    <recommendedName>
        <fullName evidence="6">S1 motif domain-containing protein</fullName>
    </recommendedName>
</protein>
<gene>
    <name evidence="7" type="ORF">FPQ13_01815</name>
</gene>
<dbReference type="GO" id="GO:0005737">
    <property type="term" value="C:cytoplasm"/>
    <property type="evidence" value="ECO:0007669"/>
    <property type="project" value="TreeGrafter"/>
</dbReference>
<organism evidence="7 8">
    <name type="scientific">Allobacillus salarius</name>
    <dbReference type="NCBI Taxonomy" id="1955272"/>
    <lineage>
        <taxon>Bacteria</taxon>
        <taxon>Bacillati</taxon>
        <taxon>Bacillota</taxon>
        <taxon>Bacilli</taxon>
        <taxon>Bacillales</taxon>
        <taxon>Bacillaceae</taxon>
        <taxon>Allobacillus</taxon>
    </lineage>
</organism>
<dbReference type="GO" id="GO:0046872">
    <property type="term" value="F:metal ion binding"/>
    <property type="evidence" value="ECO:0007669"/>
    <property type="project" value="UniProtKB-KW"/>
</dbReference>
<evidence type="ECO:0000313" key="7">
    <source>
        <dbReference type="EMBL" id="TSJ67829.1"/>
    </source>
</evidence>
<evidence type="ECO:0000256" key="3">
    <source>
        <dbReference type="ARBA" id="ARBA00022801"/>
    </source>
</evidence>
<keyword evidence="4" id="KW-0460">Magnesium</keyword>
<keyword evidence="3" id="KW-0378">Hydrolase</keyword>
<dbReference type="InterPro" id="IPR003029">
    <property type="entry name" value="S1_domain"/>
</dbReference>
<proteinExistence type="predicted"/>
<dbReference type="InterPro" id="IPR012340">
    <property type="entry name" value="NA-bd_OB-fold"/>
</dbReference>
<keyword evidence="8" id="KW-1185">Reference proteome</keyword>
<dbReference type="InterPro" id="IPR019307">
    <property type="entry name" value="RNA-bd_AU-1/RNase_E/G"/>
</dbReference>
<dbReference type="SUPFAM" id="SSF50249">
    <property type="entry name" value="Nucleic acid-binding proteins"/>
    <property type="match status" value="1"/>
</dbReference>
<dbReference type="EMBL" id="VMHE01000001">
    <property type="protein sequence ID" value="TSJ67829.1"/>
    <property type="molecule type" value="Genomic_DNA"/>
</dbReference>
<keyword evidence="2" id="KW-0479">Metal-binding</keyword>
<sequence length="469" mass="54400">MRTLYLQVKSDKQYCLELTNGNITQFFFQTASSYRVGDLVIGVVQDIDPRIQAAFIDLGNEEAYMPLKKQTQSIYKGKRLLLQVEKTATNTKRMTVSNQLEFSNDYIVFFPNESTLKISSKMPKQKASDIDTLLSKQLSEYEGVLVRTAAQHLTDEQLIESLNDVRSKWKRFEQQTKHKLGIVVRQKDSWDEHLQNEIEFIDKIVCDDVNYAGVLRKKFPQVSERIQFDALFYRHRPFSLTQLSEKFTARKVKLNSGAELVIDRTEAMTVIDVNTARSRSHQVSERLFQDVNKEAAISALKEVQLREISGIILIDFINLKQKENRKSIEKLLRGTIQQWNLPIQVVGMTKLGLMELTAKRTGESIYDYFQVEEPVIQRSEEFIVHQLEDELLAYQAERVECIEVSVKPNSLVYVREAIRKLHQHHEFTFSLVIHADSSLQSPFKLFKIGDVDWLLEKLQTEGKPIDKLF</sequence>
<dbReference type="InterPro" id="IPR004659">
    <property type="entry name" value="RNase_E/G"/>
</dbReference>
<feature type="domain" description="S1 motif" evidence="6">
    <location>
        <begin position="37"/>
        <end position="99"/>
    </location>
</feature>
<dbReference type="AlphaFoldDB" id="A0A556PTV7"/>
<evidence type="ECO:0000256" key="1">
    <source>
        <dbReference type="ARBA" id="ARBA00001946"/>
    </source>
</evidence>
<name>A0A556PTV7_9BACI</name>
<dbReference type="GO" id="GO:0016787">
    <property type="term" value="F:hydrolase activity"/>
    <property type="evidence" value="ECO:0007669"/>
    <property type="project" value="UniProtKB-KW"/>
</dbReference>
<reference evidence="7 8" key="1">
    <citation type="submission" date="2019-07" db="EMBL/GenBank/DDBJ databases">
        <title>Allobacillus sp. nov. SKP isolated from shrimp paste of Euphausiacea.</title>
        <authorList>
            <person name="Kanchanasin P."/>
            <person name="Tanasupawat S."/>
            <person name="Shi W."/>
            <person name="Wu L."/>
            <person name="Ma J."/>
        </authorList>
    </citation>
    <scope>NUCLEOTIDE SEQUENCE [LARGE SCALE GENOMIC DNA]</scope>
    <source>
        <strain evidence="7 8">SKP4-8</strain>
    </source>
</reference>
<dbReference type="PANTHER" id="PTHR30001:SF0">
    <property type="entry name" value="RIBONUCLEASE G"/>
    <property type="match status" value="1"/>
</dbReference>
<evidence type="ECO:0000256" key="5">
    <source>
        <dbReference type="ARBA" id="ARBA00022884"/>
    </source>
</evidence>
<keyword evidence="5" id="KW-0694">RNA-binding</keyword>
<accession>A0A556PTV7</accession>
<dbReference type="Proteomes" id="UP000316425">
    <property type="component" value="Unassembled WGS sequence"/>
</dbReference>
<dbReference type="OrthoDB" id="9804278at2"/>
<comment type="cofactor">
    <cofactor evidence="1">
        <name>Mg(2+)</name>
        <dbReference type="ChEBI" id="CHEBI:18420"/>
    </cofactor>
</comment>
<comment type="caution">
    <text evidence="7">The sequence shown here is derived from an EMBL/GenBank/DDBJ whole genome shotgun (WGS) entry which is preliminary data.</text>
</comment>
<dbReference type="Pfam" id="PF10150">
    <property type="entry name" value="RNase_E_G"/>
    <property type="match status" value="1"/>
</dbReference>
<dbReference type="SMART" id="SM00316">
    <property type="entry name" value="S1"/>
    <property type="match status" value="1"/>
</dbReference>
<evidence type="ECO:0000256" key="2">
    <source>
        <dbReference type="ARBA" id="ARBA00022723"/>
    </source>
</evidence>
<evidence type="ECO:0000313" key="8">
    <source>
        <dbReference type="Proteomes" id="UP000316425"/>
    </source>
</evidence>